<proteinExistence type="predicted"/>
<dbReference type="EMBL" id="JACSDZ010000020">
    <property type="protein sequence ID" value="KAF7382338.1"/>
    <property type="molecule type" value="Genomic_DNA"/>
</dbReference>
<sequence>MTVTQCSRKTGSSSKVILALKFSKLACNDFHPARQIAMQILPRVTQQLQECTKMYFEAYAVVRYSRANSICTDLYGRNVHALYEYVRVMSRIQNSELRRICGQYQLEEETGDCPGLRAKRHRNVWPLIYKGNNFAKAIPYVYLEYRGATWILVQQYIREGARHECGLPFDSVKYEAIKGNGPRRPVQLPITL</sequence>
<dbReference type="Proteomes" id="UP000617340">
    <property type="component" value="Unassembled WGS sequence"/>
</dbReference>
<name>A0A834MTG4_VESGE</name>
<gene>
    <name evidence="1" type="ORF">HZH68_015257</name>
</gene>
<organism evidence="1 2">
    <name type="scientific">Vespula germanica</name>
    <name type="common">German yellow jacket</name>
    <name type="synonym">Paravespula germanica</name>
    <dbReference type="NCBI Taxonomy" id="30212"/>
    <lineage>
        <taxon>Eukaryota</taxon>
        <taxon>Metazoa</taxon>
        <taxon>Ecdysozoa</taxon>
        <taxon>Arthropoda</taxon>
        <taxon>Hexapoda</taxon>
        <taxon>Insecta</taxon>
        <taxon>Pterygota</taxon>
        <taxon>Neoptera</taxon>
        <taxon>Endopterygota</taxon>
        <taxon>Hymenoptera</taxon>
        <taxon>Apocrita</taxon>
        <taxon>Aculeata</taxon>
        <taxon>Vespoidea</taxon>
        <taxon>Vespidae</taxon>
        <taxon>Vespinae</taxon>
        <taxon>Vespula</taxon>
    </lineage>
</organism>
<protein>
    <submittedName>
        <fullName evidence="1">Uncharacterized protein</fullName>
    </submittedName>
</protein>
<comment type="caution">
    <text evidence="1">The sequence shown here is derived from an EMBL/GenBank/DDBJ whole genome shotgun (WGS) entry which is preliminary data.</text>
</comment>
<evidence type="ECO:0000313" key="1">
    <source>
        <dbReference type="EMBL" id="KAF7382338.1"/>
    </source>
</evidence>
<keyword evidence="2" id="KW-1185">Reference proteome</keyword>
<dbReference type="AlphaFoldDB" id="A0A834MTG4"/>
<evidence type="ECO:0000313" key="2">
    <source>
        <dbReference type="Proteomes" id="UP000617340"/>
    </source>
</evidence>
<reference evidence="1" key="1">
    <citation type="journal article" date="2020" name="G3 (Bethesda)">
        <title>High-Quality Assemblies for Three Invasive Social Wasps from the &lt;i&gt;Vespula&lt;/i&gt; Genus.</title>
        <authorList>
            <person name="Harrop T.W.R."/>
            <person name="Guhlin J."/>
            <person name="McLaughlin G.M."/>
            <person name="Permina E."/>
            <person name="Stockwell P."/>
            <person name="Gilligan J."/>
            <person name="Le Lec M.F."/>
            <person name="Gruber M.A.M."/>
            <person name="Quinn O."/>
            <person name="Lovegrove M."/>
            <person name="Duncan E.J."/>
            <person name="Remnant E.J."/>
            <person name="Van Eeckhoven J."/>
            <person name="Graham B."/>
            <person name="Knapp R.A."/>
            <person name="Langford K.W."/>
            <person name="Kronenberg Z."/>
            <person name="Press M.O."/>
            <person name="Eacker S.M."/>
            <person name="Wilson-Rankin E.E."/>
            <person name="Purcell J."/>
            <person name="Lester P.J."/>
            <person name="Dearden P.K."/>
        </authorList>
    </citation>
    <scope>NUCLEOTIDE SEQUENCE</scope>
    <source>
        <strain evidence="1">Linc-1</strain>
    </source>
</reference>
<accession>A0A834MTG4</accession>